<evidence type="ECO:0000256" key="3">
    <source>
        <dbReference type="ARBA" id="ARBA00022475"/>
    </source>
</evidence>
<dbReference type="OrthoDB" id="6052899at2"/>
<dbReference type="EMBL" id="LLXV01000019">
    <property type="protein sequence ID" value="KRG52069.1"/>
    <property type="molecule type" value="Genomic_DNA"/>
</dbReference>
<dbReference type="GO" id="GO:0005886">
    <property type="term" value="C:plasma membrane"/>
    <property type="evidence" value="ECO:0007669"/>
    <property type="project" value="UniProtKB-SubCell"/>
</dbReference>
<keyword evidence="12" id="KW-1185">Reference proteome</keyword>
<sequence>MDGGRWDRNRVLTLLAATLLLAVVVYWGVTLAGPVPAVAASEAHPGLPARPAFDAAASVPLVRLLSPGAVRTDVTVLGVVAGEHEPLALLSVDGRPAEAYAPGQRLGPSTVLASVGASTVELAQAGQSRSLPVPALPPVPTDGIVPASPTGGSP</sequence>
<keyword evidence="3" id="KW-1003">Cell membrane</keyword>
<keyword evidence="5" id="KW-0812">Transmembrane</keyword>
<comment type="subcellular location">
    <subcellularLocation>
        <location evidence="1">Cell inner membrane</location>
    </subcellularLocation>
</comment>
<evidence type="ECO:0000256" key="9">
    <source>
        <dbReference type="SAM" id="MobiDB-lite"/>
    </source>
</evidence>
<feature type="region of interest" description="Disordered" evidence="9">
    <location>
        <begin position="128"/>
        <end position="154"/>
    </location>
</feature>
<feature type="domain" description="Type II secretion system protein GspC N-terminal" evidence="10">
    <location>
        <begin position="71"/>
        <end position="131"/>
    </location>
</feature>
<comment type="caution">
    <text evidence="11">The sequence shown here is derived from an EMBL/GenBank/DDBJ whole genome shotgun (WGS) entry which is preliminary data.</text>
</comment>
<proteinExistence type="predicted"/>
<keyword evidence="6" id="KW-0653">Protein transport</keyword>
<protein>
    <submittedName>
        <fullName evidence="11">General secretion pathway protein</fullName>
    </submittedName>
</protein>
<keyword evidence="7" id="KW-1133">Transmembrane helix</keyword>
<evidence type="ECO:0000256" key="4">
    <source>
        <dbReference type="ARBA" id="ARBA00022519"/>
    </source>
</evidence>
<evidence type="ECO:0000313" key="12">
    <source>
        <dbReference type="Proteomes" id="UP000051757"/>
    </source>
</evidence>
<evidence type="ECO:0000256" key="1">
    <source>
        <dbReference type="ARBA" id="ARBA00004533"/>
    </source>
</evidence>
<keyword evidence="4" id="KW-0997">Cell inner membrane</keyword>
<dbReference type="Proteomes" id="UP000051757">
    <property type="component" value="Unassembled WGS sequence"/>
</dbReference>
<keyword evidence="8" id="KW-0472">Membrane</keyword>
<dbReference type="GO" id="GO:0015031">
    <property type="term" value="P:protein transport"/>
    <property type="evidence" value="ECO:0007669"/>
    <property type="project" value="UniProtKB-KW"/>
</dbReference>
<name>A0A0R0B4E4_9GAMM</name>
<dbReference type="Pfam" id="PF11356">
    <property type="entry name" value="T2SSC"/>
    <property type="match status" value="1"/>
</dbReference>
<gene>
    <name evidence="11" type="ORF">ARC23_07490</name>
</gene>
<dbReference type="InterPro" id="IPR024961">
    <property type="entry name" value="T2SS_GspC_N"/>
</dbReference>
<evidence type="ECO:0000256" key="2">
    <source>
        <dbReference type="ARBA" id="ARBA00022448"/>
    </source>
</evidence>
<dbReference type="AlphaFoldDB" id="A0A0R0B4E4"/>
<evidence type="ECO:0000256" key="6">
    <source>
        <dbReference type="ARBA" id="ARBA00022927"/>
    </source>
</evidence>
<keyword evidence="2" id="KW-0813">Transport</keyword>
<organism evidence="11 12">
    <name type="scientific">Stenotrophomonas beteli</name>
    <dbReference type="NCBI Taxonomy" id="3384461"/>
    <lineage>
        <taxon>Bacteria</taxon>
        <taxon>Pseudomonadati</taxon>
        <taxon>Pseudomonadota</taxon>
        <taxon>Gammaproteobacteria</taxon>
        <taxon>Lysobacterales</taxon>
        <taxon>Lysobacteraceae</taxon>
        <taxon>Stenotrophomonas</taxon>
        <taxon>Stenotrophomonas maltophilia group</taxon>
    </lineage>
</organism>
<reference evidence="11 12" key="1">
    <citation type="journal article" date="2016" name="Front. Microbiol.">
        <title>Genome Sequence of Type Strains of Genus Stenotrophomonas.</title>
        <authorList>
            <person name="Patil P.P."/>
            <person name="Midha S."/>
            <person name="Kumar S."/>
            <person name="Patil P.B."/>
        </authorList>
    </citation>
    <scope>NUCLEOTIDE SEQUENCE [LARGE SCALE GENOMIC DNA]</scope>
    <source>
        <strain evidence="11 12">LMG 978</strain>
    </source>
</reference>
<accession>A0A0R0B4E4</accession>
<evidence type="ECO:0000313" key="11">
    <source>
        <dbReference type="EMBL" id="KRG52069.1"/>
    </source>
</evidence>
<evidence type="ECO:0000256" key="5">
    <source>
        <dbReference type="ARBA" id="ARBA00022692"/>
    </source>
</evidence>
<evidence type="ECO:0000256" key="7">
    <source>
        <dbReference type="ARBA" id="ARBA00022989"/>
    </source>
</evidence>
<evidence type="ECO:0000256" key="8">
    <source>
        <dbReference type="ARBA" id="ARBA00023136"/>
    </source>
</evidence>
<evidence type="ECO:0000259" key="10">
    <source>
        <dbReference type="Pfam" id="PF11356"/>
    </source>
</evidence>